<name>A0A3D8PQV7_9BACI</name>
<dbReference type="Gene3D" id="2.60.40.3830">
    <property type="match status" value="1"/>
</dbReference>
<dbReference type="PROSITE" id="PS51257">
    <property type="entry name" value="PROKAR_LIPOPROTEIN"/>
    <property type="match status" value="1"/>
</dbReference>
<dbReference type="EMBL" id="PIOD01000011">
    <property type="protein sequence ID" value="RDW17671.1"/>
    <property type="molecule type" value="Genomic_DNA"/>
</dbReference>
<dbReference type="RefSeq" id="WP_115749740.1">
    <property type="nucleotide sequence ID" value="NZ_PIOD01000011.1"/>
</dbReference>
<dbReference type="OrthoDB" id="2381403at2"/>
<protein>
    <recommendedName>
        <fullName evidence="3">DUF4871 domain-containing protein</fullName>
    </recommendedName>
</protein>
<dbReference type="Proteomes" id="UP000256520">
    <property type="component" value="Unassembled WGS sequence"/>
</dbReference>
<evidence type="ECO:0000313" key="1">
    <source>
        <dbReference type="EMBL" id="RDW17671.1"/>
    </source>
</evidence>
<keyword evidence="2" id="KW-1185">Reference proteome</keyword>
<dbReference type="AlphaFoldDB" id="A0A3D8PQV7"/>
<reference evidence="2" key="1">
    <citation type="submission" date="2017-11" db="EMBL/GenBank/DDBJ databases">
        <authorList>
            <person name="Zhu W."/>
        </authorList>
    </citation>
    <scope>NUCLEOTIDE SEQUENCE [LARGE SCALE GENOMIC DNA]</scope>
    <source>
        <strain evidence="2">CAU 1051</strain>
    </source>
</reference>
<evidence type="ECO:0000313" key="2">
    <source>
        <dbReference type="Proteomes" id="UP000256520"/>
    </source>
</evidence>
<comment type="caution">
    <text evidence="1">The sequence shown here is derived from an EMBL/GenBank/DDBJ whole genome shotgun (WGS) entry which is preliminary data.</text>
</comment>
<proteinExistence type="predicted"/>
<gene>
    <name evidence="1" type="ORF">CWR45_10010</name>
</gene>
<sequence length="193" mass="21302">MKKIFILFIVIGFTLVGCSQEPKNEISEQVAENGSDKQTGIETNSKTYDFVTEAAQENWNISPAFTIPKPGANGKDVSYDLRGIEGKLAIVDGQVIAGTNNKQLFHFWGETPEKTEQLFNKKVEVIGTNKENGETVTAFESSIGLPNEEIIKPPHHYAESVGYLNLPSKGIWKLDANIEGELFGSIIIDVQEK</sequence>
<evidence type="ECO:0008006" key="3">
    <source>
        <dbReference type="Google" id="ProtNLM"/>
    </source>
</evidence>
<organism evidence="1 2">
    <name type="scientific">Oceanobacillus chungangensis</name>
    <dbReference type="NCBI Taxonomy" id="1229152"/>
    <lineage>
        <taxon>Bacteria</taxon>
        <taxon>Bacillati</taxon>
        <taxon>Bacillota</taxon>
        <taxon>Bacilli</taxon>
        <taxon>Bacillales</taxon>
        <taxon>Bacillaceae</taxon>
        <taxon>Oceanobacillus</taxon>
    </lineage>
</organism>
<accession>A0A3D8PQV7</accession>